<comment type="caution">
    <text evidence="1">The sequence shown here is derived from an EMBL/GenBank/DDBJ whole genome shotgun (WGS) entry which is preliminary data.</text>
</comment>
<dbReference type="InterPro" id="IPR006524">
    <property type="entry name" value="ArpU-like"/>
</dbReference>
<reference evidence="1 2" key="1">
    <citation type="submission" date="2021-03" db="EMBL/GenBank/DDBJ databases">
        <title>Enterococcal diversity collection.</title>
        <authorList>
            <person name="Gilmore M.S."/>
            <person name="Schwartzman J."/>
            <person name="Van Tyne D."/>
            <person name="Martin M."/>
            <person name="Earl A.M."/>
            <person name="Manson A.L."/>
            <person name="Straub T."/>
            <person name="Salamzade R."/>
            <person name="Saavedra J."/>
            <person name="Lebreton F."/>
            <person name="Prichula J."/>
            <person name="Schaufler K."/>
            <person name="Gaca A."/>
            <person name="Sgardioli B."/>
            <person name="Wagenaar J."/>
            <person name="Strong T."/>
        </authorList>
    </citation>
    <scope>NUCLEOTIDE SEQUENCE [LARGE SCALE GENOMIC DNA]</scope>
    <source>
        <strain evidence="1 2">MSG2901</strain>
    </source>
</reference>
<dbReference type="NCBIfam" id="TIGR01637">
    <property type="entry name" value="phage_arpU"/>
    <property type="match status" value="1"/>
</dbReference>
<evidence type="ECO:0000313" key="2">
    <source>
        <dbReference type="Proteomes" id="UP000664832"/>
    </source>
</evidence>
<organism evidence="1 2">
    <name type="scientific">Candidatus Enterococcus courvalinii</name>
    <dbReference type="NCBI Taxonomy" id="2815329"/>
    <lineage>
        <taxon>Bacteria</taxon>
        <taxon>Bacillati</taxon>
        <taxon>Bacillota</taxon>
        <taxon>Bacilli</taxon>
        <taxon>Lactobacillales</taxon>
        <taxon>Enterococcaceae</taxon>
        <taxon>Enterococcus</taxon>
    </lineage>
</organism>
<proteinExistence type="predicted"/>
<evidence type="ECO:0000313" key="1">
    <source>
        <dbReference type="EMBL" id="MBO0481816.1"/>
    </source>
</evidence>
<keyword evidence="2" id="KW-1185">Reference proteome</keyword>
<dbReference type="SUPFAM" id="SSF88659">
    <property type="entry name" value="Sigma3 and sigma4 domains of RNA polymerase sigma factors"/>
    <property type="match status" value="1"/>
</dbReference>
<dbReference type="Proteomes" id="UP000664832">
    <property type="component" value="Unassembled WGS sequence"/>
</dbReference>
<dbReference type="EMBL" id="JAFLWI010000006">
    <property type="protein sequence ID" value="MBO0481816.1"/>
    <property type="molecule type" value="Genomic_DNA"/>
</dbReference>
<accession>A0ABS3I228</accession>
<dbReference type="RefSeq" id="WP_206898579.1">
    <property type="nucleotide sequence ID" value="NZ_JAFLWI010000006.1"/>
</dbReference>
<dbReference type="Gene3D" id="1.20.140.160">
    <property type="match status" value="1"/>
</dbReference>
<dbReference type="InterPro" id="IPR013324">
    <property type="entry name" value="RNA_pol_sigma_r3/r4-like"/>
</dbReference>
<sequence>MNELFGVIKEKETKAKAKKLLKNYKRLERQVGHRVRLQGVHLSDMPKSQTKHDAMENQLIRRLDAEKKCEEIIEAVYRLDEQEREILRLTFLAIDTQTNYQIAQQLGYSERSVQRFKAQALIHFAETYKSGELIVWCEEERSVTG</sequence>
<protein>
    <submittedName>
        <fullName evidence="1">Autolysin</fullName>
    </submittedName>
</protein>
<gene>
    <name evidence="1" type="ORF">JZO71_05690</name>
</gene>
<name>A0ABS3I228_9ENTE</name>